<dbReference type="GO" id="GO:0046872">
    <property type="term" value="F:metal ion binding"/>
    <property type="evidence" value="ECO:0007669"/>
    <property type="project" value="InterPro"/>
</dbReference>
<feature type="domain" description="ATP-grasp" evidence="7">
    <location>
        <begin position="102"/>
        <end position="285"/>
    </location>
</feature>
<dbReference type="GO" id="GO:0006189">
    <property type="term" value="P:'de novo' IMP biosynthetic process"/>
    <property type="evidence" value="ECO:0007669"/>
    <property type="project" value="UniProtKB-UniRule"/>
</dbReference>
<dbReference type="OrthoDB" id="9804625at2"/>
<dbReference type="NCBIfam" id="NF004679">
    <property type="entry name" value="PRK06019.1-5"/>
    <property type="match status" value="1"/>
</dbReference>
<evidence type="ECO:0000256" key="1">
    <source>
        <dbReference type="ARBA" id="ARBA00022598"/>
    </source>
</evidence>
<dbReference type="GO" id="GO:0034028">
    <property type="term" value="F:5-(carboxyamino)imidazole ribonucleotide synthase activity"/>
    <property type="evidence" value="ECO:0007669"/>
    <property type="project" value="UniProtKB-UniRule"/>
</dbReference>
<dbReference type="InterPro" id="IPR040686">
    <property type="entry name" value="PurK_C"/>
</dbReference>
<proteinExistence type="inferred from homology"/>
<dbReference type="InterPro" id="IPR011761">
    <property type="entry name" value="ATP-grasp"/>
</dbReference>
<dbReference type="HAMAP" id="MF_01928">
    <property type="entry name" value="PurK"/>
    <property type="match status" value="1"/>
</dbReference>
<feature type="binding site" evidence="5">
    <location>
        <begin position="255"/>
        <end position="256"/>
    </location>
    <ligand>
        <name>ATP</name>
        <dbReference type="ChEBI" id="CHEBI:30616"/>
    </ligand>
</feature>
<dbReference type="SUPFAM" id="SSF52440">
    <property type="entry name" value="PreATP-grasp domain"/>
    <property type="match status" value="1"/>
</dbReference>
<accession>A0A4P7C0Y8</accession>
<dbReference type="UniPathway" id="UPA00074">
    <property type="reaction ID" value="UER00942"/>
</dbReference>
<dbReference type="SUPFAM" id="SSF56059">
    <property type="entry name" value="Glutathione synthetase ATP-binding domain-like"/>
    <property type="match status" value="1"/>
</dbReference>
<reference evidence="8 9" key="1">
    <citation type="submission" date="2019-03" db="EMBL/GenBank/DDBJ databases">
        <title>The genome sequence of Nitrosococcus wardiae strain D1FHST reveals the archetypal metabolic capacity of ammonia-oxidizing Gammaproteobacteria.</title>
        <authorList>
            <person name="Wang L."/>
            <person name="Lim C.K."/>
            <person name="Hanson T.E."/>
            <person name="Dang H."/>
            <person name="Klotz M.G."/>
        </authorList>
    </citation>
    <scope>NUCLEOTIDE SEQUENCE [LARGE SCALE GENOMIC DNA]</scope>
    <source>
        <strain evidence="8 9">D1FHS</strain>
    </source>
</reference>
<evidence type="ECO:0000256" key="4">
    <source>
        <dbReference type="ARBA" id="ARBA00022840"/>
    </source>
</evidence>
<dbReference type="Gene3D" id="3.30.470.20">
    <property type="entry name" value="ATP-grasp fold, B domain"/>
    <property type="match status" value="1"/>
</dbReference>
<comment type="pathway">
    <text evidence="5 6">Purine metabolism; IMP biosynthesis via de novo pathway; 5-amino-1-(5-phospho-D-ribosyl)imidazole-4-carboxylate from 5-amino-1-(5-phospho-D-ribosyl)imidazole (N5-CAIR route): step 1/2.</text>
</comment>
<dbReference type="SUPFAM" id="SSF51246">
    <property type="entry name" value="Rudiment single hybrid motif"/>
    <property type="match status" value="1"/>
</dbReference>
<evidence type="ECO:0000256" key="2">
    <source>
        <dbReference type="ARBA" id="ARBA00022741"/>
    </source>
</evidence>
<dbReference type="Proteomes" id="UP000294325">
    <property type="component" value="Chromosome"/>
</dbReference>
<dbReference type="PANTHER" id="PTHR11609:SF5">
    <property type="entry name" value="PHOSPHORIBOSYLAMINOIMIDAZOLE CARBOXYLASE"/>
    <property type="match status" value="1"/>
</dbReference>
<comment type="similarity">
    <text evidence="5 6">Belongs to the PurK/PurT family.</text>
</comment>
<comment type="catalytic activity">
    <reaction evidence="5 6">
        <text>5-amino-1-(5-phospho-beta-D-ribosyl)imidazole + hydrogencarbonate + ATP = 5-carboxyamino-1-(5-phospho-D-ribosyl)imidazole + ADP + phosphate + 2 H(+)</text>
        <dbReference type="Rhea" id="RHEA:19317"/>
        <dbReference type="ChEBI" id="CHEBI:15378"/>
        <dbReference type="ChEBI" id="CHEBI:17544"/>
        <dbReference type="ChEBI" id="CHEBI:30616"/>
        <dbReference type="ChEBI" id="CHEBI:43474"/>
        <dbReference type="ChEBI" id="CHEBI:58730"/>
        <dbReference type="ChEBI" id="CHEBI:137981"/>
        <dbReference type="ChEBI" id="CHEBI:456216"/>
        <dbReference type="EC" id="6.3.4.18"/>
    </reaction>
</comment>
<evidence type="ECO:0000256" key="3">
    <source>
        <dbReference type="ARBA" id="ARBA00022755"/>
    </source>
</evidence>
<evidence type="ECO:0000259" key="7">
    <source>
        <dbReference type="PROSITE" id="PS50975"/>
    </source>
</evidence>
<dbReference type="InterPro" id="IPR003135">
    <property type="entry name" value="ATP-grasp_carboxylate-amine"/>
</dbReference>
<evidence type="ECO:0000256" key="6">
    <source>
        <dbReference type="RuleBase" id="RU361200"/>
    </source>
</evidence>
<feature type="binding site" evidence="5">
    <location>
        <begin position="173"/>
        <end position="176"/>
    </location>
    <ligand>
        <name>ATP</name>
        <dbReference type="ChEBI" id="CHEBI:30616"/>
    </ligand>
</feature>
<keyword evidence="3 5" id="KW-0658">Purine biosynthesis</keyword>
<comment type="subunit">
    <text evidence="5 6">Homodimer.</text>
</comment>
<evidence type="ECO:0000256" key="5">
    <source>
        <dbReference type="HAMAP-Rule" id="MF_01928"/>
    </source>
</evidence>
<evidence type="ECO:0000313" key="9">
    <source>
        <dbReference type="Proteomes" id="UP000294325"/>
    </source>
</evidence>
<dbReference type="GO" id="GO:0005524">
    <property type="term" value="F:ATP binding"/>
    <property type="evidence" value="ECO:0007669"/>
    <property type="project" value="UniProtKB-UniRule"/>
</dbReference>
<dbReference type="NCBIfam" id="NF004676">
    <property type="entry name" value="PRK06019.1-2"/>
    <property type="match status" value="1"/>
</dbReference>
<gene>
    <name evidence="5 6" type="primary">purK</name>
    <name evidence="8" type="ORF">E3U44_12540</name>
</gene>
<sequence length="371" mass="40452">MKVGIMGGGQLARMLALAGHRLGVHCLALDPQPDACAAPVAQHIIAAYDDRNALTRLSQASDCVTFEFENVPHGSLQFVAAQAAVYPPLSALAAAQDRLHEKNLFRALGIPTPPFIAVDNCASLAQAVAEIGLPAVLKRRTQGYDGKGQIVLRAASEIEAAWLRLGAVPMIVERFVPFERELSLVVVRGRDLETAFYPLTENLHHDGILRVSWSRPGDALQEFAEDYVRRLLDELKYVGVMAVEFFQVSGGLLANEFAPRVHNSGHWTIEGAETCQFENHMRAILGLPLGSTASVGCAAMVNFIGTLPEIGQVLAIPQTHLHIYGKEAYPGRKLGHVTLWTHDRRALPTRLNQLRALKGGDRARAFRALIS</sequence>
<dbReference type="InterPro" id="IPR011054">
    <property type="entry name" value="Rudment_hybrid_motif"/>
</dbReference>
<dbReference type="InterPro" id="IPR013815">
    <property type="entry name" value="ATP_grasp_subdomain_1"/>
</dbReference>
<comment type="function">
    <text evidence="5">Catalyzes the ATP-dependent conversion of 5-aminoimidazole ribonucleotide (AIR) and HCO(3)(-) to N5-carboxyaminoimidazole ribonucleotide (N5-CAIR).</text>
</comment>
<protein>
    <recommendedName>
        <fullName evidence="5 6">N5-carboxyaminoimidazole ribonucleotide synthase</fullName>
        <shortName evidence="5 6">N5-CAIR synthase</shortName>
        <ecNumber evidence="5 6">6.3.4.18</ecNumber>
    </recommendedName>
    <alternativeName>
        <fullName evidence="5 6">5-(carboxyamino)imidazole ribonucleotide synthetase</fullName>
    </alternativeName>
</protein>
<dbReference type="InterPro" id="IPR016185">
    <property type="entry name" value="PreATP-grasp_dom_sf"/>
</dbReference>
<dbReference type="NCBIfam" id="TIGR01161">
    <property type="entry name" value="purK"/>
    <property type="match status" value="1"/>
</dbReference>
<dbReference type="Gene3D" id="3.40.50.20">
    <property type="match status" value="1"/>
</dbReference>
<dbReference type="InterPro" id="IPR005875">
    <property type="entry name" value="PurK"/>
</dbReference>
<keyword evidence="9" id="KW-1185">Reference proteome</keyword>
<name>A0A4P7C0Y8_9GAMM</name>
<evidence type="ECO:0000313" key="8">
    <source>
        <dbReference type="EMBL" id="QBQ55247.1"/>
    </source>
</evidence>
<dbReference type="Gene3D" id="3.30.1490.20">
    <property type="entry name" value="ATP-grasp fold, A domain"/>
    <property type="match status" value="1"/>
</dbReference>
<feature type="binding site" evidence="5">
    <location>
        <position position="181"/>
    </location>
    <ligand>
        <name>ATP</name>
        <dbReference type="ChEBI" id="CHEBI:30616"/>
    </ligand>
</feature>
<dbReference type="Pfam" id="PF17769">
    <property type="entry name" value="PurK_C"/>
    <property type="match status" value="1"/>
</dbReference>
<dbReference type="FunFam" id="3.30.1490.20:FF:000015">
    <property type="entry name" value="N5-carboxyaminoimidazole ribonucleotide synthase"/>
    <property type="match status" value="1"/>
</dbReference>
<keyword evidence="1 5" id="KW-0436">Ligase</keyword>
<dbReference type="Pfam" id="PF22660">
    <property type="entry name" value="RS_preATP-grasp-like"/>
    <property type="match status" value="1"/>
</dbReference>
<keyword evidence="4 5" id="KW-0067">ATP-binding</keyword>
<dbReference type="GO" id="GO:0004638">
    <property type="term" value="F:phosphoribosylaminoimidazole carboxylase activity"/>
    <property type="evidence" value="ECO:0007669"/>
    <property type="project" value="InterPro"/>
</dbReference>
<dbReference type="PANTHER" id="PTHR11609">
    <property type="entry name" value="PURINE BIOSYNTHESIS PROTEIN 6/7, PUR6/7"/>
    <property type="match status" value="1"/>
</dbReference>
<dbReference type="Pfam" id="PF02222">
    <property type="entry name" value="ATP-grasp"/>
    <property type="match status" value="1"/>
</dbReference>
<organism evidence="8 9">
    <name type="scientific">Nitrosococcus wardiae</name>
    <dbReference type="NCBI Taxonomy" id="1814290"/>
    <lineage>
        <taxon>Bacteria</taxon>
        <taxon>Pseudomonadati</taxon>
        <taxon>Pseudomonadota</taxon>
        <taxon>Gammaproteobacteria</taxon>
        <taxon>Chromatiales</taxon>
        <taxon>Chromatiaceae</taxon>
        <taxon>Nitrosococcus</taxon>
    </lineage>
</organism>
<feature type="binding site" evidence="5">
    <location>
        <begin position="143"/>
        <end position="149"/>
    </location>
    <ligand>
        <name>ATP</name>
        <dbReference type="ChEBI" id="CHEBI:30616"/>
    </ligand>
</feature>
<dbReference type="InterPro" id="IPR054350">
    <property type="entry name" value="PurT/PurK_preATP-grasp"/>
</dbReference>
<dbReference type="FunFam" id="3.40.50.20:FF:000016">
    <property type="entry name" value="N5-carboxyaminoimidazole ribonucleotide synthase"/>
    <property type="match status" value="1"/>
</dbReference>
<dbReference type="RefSeq" id="WP_134358512.1">
    <property type="nucleotide sequence ID" value="NZ_CP038033.1"/>
</dbReference>
<comment type="function">
    <text evidence="6">Catalyzes the ATP-dependent conversion of 5-aminoimidazole ribonucleotide (AIR) and HCO(3)- to N5-carboxyaminoimidazole ribonucleotide (N5-CAIR).</text>
</comment>
<keyword evidence="2 5" id="KW-0547">Nucleotide-binding</keyword>
<dbReference type="PROSITE" id="PS50975">
    <property type="entry name" value="ATP_GRASP"/>
    <property type="match status" value="1"/>
</dbReference>
<dbReference type="EMBL" id="CP038033">
    <property type="protein sequence ID" value="QBQ55247.1"/>
    <property type="molecule type" value="Genomic_DNA"/>
</dbReference>
<dbReference type="GO" id="GO:0005829">
    <property type="term" value="C:cytosol"/>
    <property type="evidence" value="ECO:0007669"/>
    <property type="project" value="TreeGrafter"/>
</dbReference>
<feature type="binding site" evidence="5">
    <location>
        <position position="204"/>
    </location>
    <ligand>
        <name>ATP</name>
        <dbReference type="ChEBI" id="CHEBI:30616"/>
    </ligand>
</feature>
<dbReference type="AlphaFoldDB" id="A0A4P7C0Y8"/>
<feature type="binding site" evidence="5">
    <location>
        <position position="98"/>
    </location>
    <ligand>
        <name>ATP</name>
        <dbReference type="ChEBI" id="CHEBI:30616"/>
    </ligand>
</feature>
<dbReference type="KEGG" id="nwr:E3U44_12540"/>
<feature type="binding site" evidence="5">
    <location>
        <position position="138"/>
    </location>
    <ligand>
        <name>ATP</name>
        <dbReference type="ChEBI" id="CHEBI:30616"/>
    </ligand>
</feature>
<dbReference type="EC" id="6.3.4.18" evidence="5 6"/>